<evidence type="ECO:0000256" key="2">
    <source>
        <dbReference type="SAM" id="Phobius"/>
    </source>
</evidence>
<protein>
    <submittedName>
        <fullName evidence="3">Tripartite tricarboxylate transporter substrate binding protein</fullName>
    </submittedName>
</protein>
<dbReference type="OrthoDB" id="8896607at2"/>
<keyword evidence="2" id="KW-1133">Transmembrane helix</keyword>
<dbReference type="PIRSF" id="PIRSF017082">
    <property type="entry name" value="YflP"/>
    <property type="match status" value="1"/>
</dbReference>
<reference evidence="3 4" key="1">
    <citation type="submission" date="2019-03" db="EMBL/GenBank/DDBJ databases">
        <title>Ramlibacter rhizophilus CCTCC AB2015357, whole genome shotgun sequence.</title>
        <authorList>
            <person name="Zhang X."/>
            <person name="Feng G."/>
            <person name="Zhu H."/>
        </authorList>
    </citation>
    <scope>NUCLEOTIDE SEQUENCE [LARGE SCALE GENOMIC DNA]</scope>
    <source>
        <strain evidence="3 4">CCTCC AB2015357</strain>
    </source>
</reference>
<keyword evidence="4" id="KW-1185">Reference proteome</keyword>
<keyword evidence="2" id="KW-0472">Membrane</keyword>
<organism evidence="3 4">
    <name type="scientific">Ramlibacter rhizophilus</name>
    <dbReference type="NCBI Taxonomy" id="1781167"/>
    <lineage>
        <taxon>Bacteria</taxon>
        <taxon>Pseudomonadati</taxon>
        <taxon>Pseudomonadota</taxon>
        <taxon>Betaproteobacteria</taxon>
        <taxon>Burkholderiales</taxon>
        <taxon>Comamonadaceae</taxon>
        <taxon>Ramlibacter</taxon>
    </lineage>
</organism>
<dbReference type="PANTHER" id="PTHR42928">
    <property type="entry name" value="TRICARBOXYLATE-BINDING PROTEIN"/>
    <property type="match status" value="1"/>
</dbReference>
<sequence length="375" mass="39562">MKTWMAARRVLPTIAAAGRTAHPAHVSGDSMPPIHPLRRRLGRGLIAGLLASAAMLLGAAPAWATDAAAFPSKPITLVVPFPAGGSLDVTARIIAEHLKETLGQPVVIANRPGAGTAVGARSVASAPPDGHTLLITSGSAYGYLHLLVPNFEFKLADFEPIAAVAVNSSVIAASGNFAPKSLTELVEYARSKPGAVSFCTTGVGGLNHLQLEMLKGFVKAKTGSDFNVTHVPYNGLAPALVGLRGNNVEVCTLPYASLVKNLHGKELRILAVQRPKRLPSIPDVGTTGEQGYPQMDANDAFVNIAAPKGTPQPVLAKLEAAVLKAMRDPAVRKKIEDLDIEVLDMNSRDTRAWLEQDVKRLSEVIHNAGLAQKPR</sequence>
<keyword evidence="2" id="KW-0812">Transmembrane</keyword>
<evidence type="ECO:0000313" key="3">
    <source>
        <dbReference type="EMBL" id="TFY99893.1"/>
    </source>
</evidence>
<dbReference type="InterPro" id="IPR042100">
    <property type="entry name" value="Bug_dom1"/>
</dbReference>
<dbReference type="Gene3D" id="3.40.190.10">
    <property type="entry name" value="Periplasmic binding protein-like II"/>
    <property type="match status" value="1"/>
</dbReference>
<dbReference type="EMBL" id="SMLL01000004">
    <property type="protein sequence ID" value="TFY99893.1"/>
    <property type="molecule type" value="Genomic_DNA"/>
</dbReference>
<gene>
    <name evidence="3" type="ORF">EZ242_12220</name>
</gene>
<dbReference type="InterPro" id="IPR005064">
    <property type="entry name" value="BUG"/>
</dbReference>
<proteinExistence type="inferred from homology"/>
<evidence type="ECO:0000313" key="4">
    <source>
        <dbReference type="Proteomes" id="UP000297564"/>
    </source>
</evidence>
<dbReference type="Proteomes" id="UP000297564">
    <property type="component" value="Unassembled WGS sequence"/>
</dbReference>
<evidence type="ECO:0000256" key="1">
    <source>
        <dbReference type="ARBA" id="ARBA00006987"/>
    </source>
</evidence>
<accession>A0A4Z0BN89</accession>
<dbReference type="AlphaFoldDB" id="A0A4Z0BN89"/>
<dbReference type="Gene3D" id="3.40.190.150">
    <property type="entry name" value="Bordetella uptake gene, domain 1"/>
    <property type="match status" value="1"/>
</dbReference>
<dbReference type="PANTHER" id="PTHR42928:SF5">
    <property type="entry name" value="BLR1237 PROTEIN"/>
    <property type="match status" value="1"/>
</dbReference>
<comment type="caution">
    <text evidence="3">The sequence shown here is derived from an EMBL/GenBank/DDBJ whole genome shotgun (WGS) entry which is preliminary data.</text>
</comment>
<dbReference type="Pfam" id="PF03401">
    <property type="entry name" value="TctC"/>
    <property type="match status" value="1"/>
</dbReference>
<comment type="similarity">
    <text evidence="1">Belongs to the UPF0065 (bug) family.</text>
</comment>
<dbReference type="CDD" id="cd07012">
    <property type="entry name" value="PBP2_Bug_TTT"/>
    <property type="match status" value="1"/>
</dbReference>
<name>A0A4Z0BN89_9BURK</name>
<feature type="transmembrane region" description="Helical" evidence="2">
    <location>
        <begin position="45"/>
        <end position="64"/>
    </location>
</feature>